<keyword evidence="1" id="KW-0812">Transmembrane</keyword>
<protein>
    <recommendedName>
        <fullName evidence="3">PH domain-containing protein</fullName>
    </recommendedName>
</protein>
<sequence length="163" mass="18479">MKTLKASLLVLLPLTIVVVVALLLSSLYATKGQKFQTIITLALALPLLVILVGWWRRRISWDERSLKYSGLLSTKEVPWDEIKEVRPFRAGLRKVLYIGSRDKVIIVPLIFSHQEDLAQAFQEYLSLEELPHPSSMKLSFSETLLLWTGALLLVIILATKLRG</sequence>
<evidence type="ECO:0000313" key="2">
    <source>
        <dbReference type="EMBL" id="HDD53109.1"/>
    </source>
</evidence>
<name>A0A7C0Y8C8_9BACT</name>
<evidence type="ECO:0000256" key="1">
    <source>
        <dbReference type="SAM" id="Phobius"/>
    </source>
</evidence>
<dbReference type="EMBL" id="DQWS01000131">
    <property type="protein sequence ID" value="HDD53109.1"/>
    <property type="molecule type" value="Genomic_DNA"/>
</dbReference>
<proteinExistence type="predicted"/>
<keyword evidence="1" id="KW-0472">Membrane</keyword>
<dbReference type="Proteomes" id="UP000885690">
    <property type="component" value="Unassembled WGS sequence"/>
</dbReference>
<accession>A0A7C0Y8C8</accession>
<reference evidence="2" key="1">
    <citation type="journal article" date="2020" name="mSystems">
        <title>Genome- and Community-Level Interaction Insights into Carbon Utilization and Element Cycling Functions of Hydrothermarchaeota in Hydrothermal Sediment.</title>
        <authorList>
            <person name="Zhou Z."/>
            <person name="Liu Y."/>
            <person name="Xu W."/>
            <person name="Pan J."/>
            <person name="Luo Z.H."/>
            <person name="Li M."/>
        </authorList>
    </citation>
    <scope>NUCLEOTIDE SEQUENCE [LARGE SCALE GENOMIC DNA]</scope>
    <source>
        <strain evidence="2">HyVt-115</strain>
    </source>
</reference>
<evidence type="ECO:0008006" key="3">
    <source>
        <dbReference type="Google" id="ProtNLM"/>
    </source>
</evidence>
<feature type="transmembrane region" description="Helical" evidence="1">
    <location>
        <begin position="35"/>
        <end position="55"/>
    </location>
</feature>
<dbReference type="AlphaFoldDB" id="A0A7C0Y8C8"/>
<organism evidence="2">
    <name type="scientific">Thermosulfidibacter takaii</name>
    <dbReference type="NCBI Taxonomy" id="412593"/>
    <lineage>
        <taxon>Bacteria</taxon>
        <taxon>Pseudomonadati</taxon>
        <taxon>Thermosulfidibacterota</taxon>
        <taxon>Thermosulfidibacteria</taxon>
        <taxon>Thermosulfidibacterales</taxon>
        <taxon>Thermosulfidibacteraceae</taxon>
    </lineage>
</organism>
<keyword evidence="1" id="KW-1133">Transmembrane helix</keyword>
<feature type="transmembrane region" description="Helical" evidence="1">
    <location>
        <begin position="7"/>
        <end position="29"/>
    </location>
</feature>
<gene>
    <name evidence="2" type="ORF">ENF32_03460</name>
</gene>
<feature type="transmembrane region" description="Helical" evidence="1">
    <location>
        <begin position="144"/>
        <end position="161"/>
    </location>
</feature>
<comment type="caution">
    <text evidence="2">The sequence shown here is derived from an EMBL/GenBank/DDBJ whole genome shotgun (WGS) entry which is preliminary data.</text>
</comment>